<dbReference type="PANTHER" id="PTHR10622">
    <property type="entry name" value="HET DOMAIN-CONTAINING PROTEIN"/>
    <property type="match status" value="1"/>
</dbReference>
<protein>
    <recommendedName>
        <fullName evidence="3">HET-domain-containing protein</fullName>
    </recommendedName>
</protein>
<organism evidence="1 2">
    <name type="scientific">Aaosphaeria arxii CBS 175.79</name>
    <dbReference type="NCBI Taxonomy" id="1450172"/>
    <lineage>
        <taxon>Eukaryota</taxon>
        <taxon>Fungi</taxon>
        <taxon>Dikarya</taxon>
        <taxon>Ascomycota</taxon>
        <taxon>Pezizomycotina</taxon>
        <taxon>Dothideomycetes</taxon>
        <taxon>Pleosporomycetidae</taxon>
        <taxon>Pleosporales</taxon>
        <taxon>Pleosporales incertae sedis</taxon>
        <taxon>Aaosphaeria</taxon>
    </lineage>
</organism>
<dbReference type="OrthoDB" id="20872at2759"/>
<dbReference type="Proteomes" id="UP000799778">
    <property type="component" value="Unassembled WGS sequence"/>
</dbReference>
<dbReference type="AlphaFoldDB" id="A0A6A5Y144"/>
<proteinExistence type="predicted"/>
<reference evidence="1" key="1">
    <citation type="journal article" date="2020" name="Stud. Mycol.">
        <title>101 Dothideomycetes genomes: a test case for predicting lifestyles and emergence of pathogens.</title>
        <authorList>
            <person name="Haridas S."/>
            <person name="Albert R."/>
            <person name="Binder M."/>
            <person name="Bloem J."/>
            <person name="Labutti K."/>
            <person name="Salamov A."/>
            <person name="Andreopoulos B."/>
            <person name="Baker S."/>
            <person name="Barry K."/>
            <person name="Bills G."/>
            <person name="Bluhm B."/>
            <person name="Cannon C."/>
            <person name="Castanera R."/>
            <person name="Culley D."/>
            <person name="Daum C."/>
            <person name="Ezra D."/>
            <person name="Gonzalez J."/>
            <person name="Henrissat B."/>
            <person name="Kuo A."/>
            <person name="Liang C."/>
            <person name="Lipzen A."/>
            <person name="Lutzoni F."/>
            <person name="Magnuson J."/>
            <person name="Mondo S."/>
            <person name="Nolan M."/>
            <person name="Ohm R."/>
            <person name="Pangilinan J."/>
            <person name="Park H.-J."/>
            <person name="Ramirez L."/>
            <person name="Alfaro M."/>
            <person name="Sun H."/>
            <person name="Tritt A."/>
            <person name="Yoshinaga Y."/>
            <person name="Zwiers L.-H."/>
            <person name="Turgeon B."/>
            <person name="Goodwin S."/>
            <person name="Spatafora J."/>
            <person name="Crous P."/>
            <person name="Grigoriev I."/>
        </authorList>
    </citation>
    <scope>NUCLEOTIDE SEQUENCE</scope>
    <source>
        <strain evidence="1">CBS 175.79</strain>
    </source>
</reference>
<dbReference type="RefSeq" id="XP_033387557.1">
    <property type="nucleotide sequence ID" value="XM_033520833.1"/>
</dbReference>
<keyword evidence="2" id="KW-1185">Reference proteome</keyword>
<dbReference type="PANTHER" id="PTHR10622:SF10">
    <property type="entry name" value="HET DOMAIN-CONTAINING PROTEIN"/>
    <property type="match status" value="1"/>
</dbReference>
<sequence>MFSWYRNASRCYVYLVDVSVPQHQAGSKAGTRYIWEDGFRKSRWFTRGWTLQELLAPASVEFFSSEGTRLGDKKSLEDIIHEITDIPRQALRGSDMAPSFMLGDDAWRSERKVSPLPQRFPMIMSHY</sequence>
<evidence type="ECO:0000313" key="1">
    <source>
        <dbReference type="EMBL" id="KAF2019218.1"/>
    </source>
</evidence>
<accession>A0A6A5Y144</accession>
<gene>
    <name evidence="1" type="ORF">BU24DRAFT_115082</name>
</gene>
<evidence type="ECO:0008006" key="3">
    <source>
        <dbReference type="Google" id="ProtNLM"/>
    </source>
</evidence>
<name>A0A6A5Y144_9PLEO</name>
<evidence type="ECO:0000313" key="2">
    <source>
        <dbReference type="Proteomes" id="UP000799778"/>
    </source>
</evidence>
<dbReference type="GeneID" id="54278230"/>
<dbReference type="EMBL" id="ML978067">
    <property type="protein sequence ID" value="KAF2019218.1"/>
    <property type="molecule type" value="Genomic_DNA"/>
</dbReference>